<accession>A0A7L4ZLY4</accession>
<dbReference type="SUPFAM" id="SSF69322">
    <property type="entry name" value="Tricorn protease domain 2"/>
    <property type="match status" value="1"/>
</dbReference>
<gene>
    <name evidence="4" type="ORF">IMCC3317_31190</name>
</gene>
<evidence type="ECO:0000256" key="1">
    <source>
        <dbReference type="ARBA" id="ARBA00022729"/>
    </source>
</evidence>
<feature type="chain" id="PRO_5029856686" description="PorZ N-terminal beta-propeller domain-containing protein" evidence="2">
    <location>
        <begin position="23"/>
        <end position="768"/>
    </location>
</feature>
<feature type="signal peptide" evidence="2">
    <location>
        <begin position="1"/>
        <end position="22"/>
    </location>
</feature>
<dbReference type="Gene3D" id="2.130.10.10">
    <property type="entry name" value="YVTN repeat-like/Quinoprotein amine dehydrogenase"/>
    <property type="match status" value="3"/>
</dbReference>
<name>A0A7L4ZLY4_9FLAO</name>
<dbReference type="Proteomes" id="UP000464657">
    <property type="component" value="Chromosome"/>
</dbReference>
<organism evidence="4 5">
    <name type="scientific">Kordia antarctica</name>
    <dbReference type="NCBI Taxonomy" id="1218801"/>
    <lineage>
        <taxon>Bacteria</taxon>
        <taxon>Pseudomonadati</taxon>
        <taxon>Bacteroidota</taxon>
        <taxon>Flavobacteriia</taxon>
        <taxon>Flavobacteriales</taxon>
        <taxon>Flavobacteriaceae</taxon>
        <taxon>Kordia</taxon>
    </lineage>
</organism>
<dbReference type="AlphaFoldDB" id="A0A7L4ZLY4"/>
<protein>
    <recommendedName>
        <fullName evidence="3">PorZ N-terminal beta-propeller domain-containing protein</fullName>
    </recommendedName>
</protein>
<evidence type="ECO:0000313" key="5">
    <source>
        <dbReference type="Proteomes" id="UP000464657"/>
    </source>
</evidence>
<evidence type="ECO:0000259" key="3">
    <source>
        <dbReference type="Pfam" id="PF21544"/>
    </source>
</evidence>
<proteinExistence type="predicted"/>
<keyword evidence="5" id="KW-1185">Reference proteome</keyword>
<dbReference type="Pfam" id="PF21544">
    <property type="entry name" value="PorZ_N_b_propeller"/>
    <property type="match status" value="1"/>
</dbReference>
<evidence type="ECO:0000256" key="2">
    <source>
        <dbReference type="SAM" id="SignalP"/>
    </source>
</evidence>
<dbReference type="OrthoDB" id="9807410at2"/>
<feature type="domain" description="PorZ N-terminal beta-propeller" evidence="3">
    <location>
        <begin position="44"/>
        <end position="204"/>
    </location>
</feature>
<dbReference type="SUPFAM" id="SSF63829">
    <property type="entry name" value="Calcium-dependent phosphotriesterase"/>
    <property type="match status" value="1"/>
</dbReference>
<dbReference type="Pfam" id="PF07494">
    <property type="entry name" value="Reg_prop"/>
    <property type="match status" value="1"/>
</dbReference>
<dbReference type="InterPro" id="IPR048954">
    <property type="entry name" value="PorZ_N"/>
</dbReference>
<dbReference type="NCBIfam" id="TIGR04183">
    <property type="entry name" value="Por_Secre_tail"/>
    <property type="match status" value="1"/>
</dbReference>
<dbReference type="KEGG" id="kan:IMCC3317_31190"/>
<dbReference type="InterPro" id="IPR015943">
    <property type="entry name" value="WD40/YVTN_repeat-like_dom_sf"/>
</dbReference>
<dbReference type="InterPro" id="IPR026444">
    <property type="entry name" value="Secre_tail"/>
</dbReference>
<dbReference type="InterPro" id="IPR011110">
    <property type="entry name" value="Reg_prop"/>
</dbReference>
<evidence type="ECO:0000313" key="4">
    <source>
        <dbReference type="EMBL" id="QHI37738.1"/>
    </source>
</evidence>
<reference evidence="4 5" key="1">
    <citation type="journal article" date="2013" name="Int. J. Syst. Evol. Microbiol.">
        <title>Kordia antarctica sp. nov., isolated from Antarctic seawater.</title>
        <authorList>
            <person name="Baek K."/>
            <person name="Choi A."/>
            <person name="Kang I."/>
            <person name="Lee K."/>
            <person name="Cho J.C."/>
        </authorList>
    </citation>
    <scope>NUCLEOTIDE SEQUENCE [LARGE SCALE GENOMIC DNA]</scope>
    <source>
        <strain evidence="4 5">IMCC3317</strain>
    </source>
</reference>
<keyword evidence="1 2" id="KW-0732">Signal</keyword>
<dbReference type="EMBL" id="CP019288">
    <property type="protein sequence ID" value="QHI37738.1"/>
    <property type="molecule type" value="Genomic_DNA"/>
</dbReference>
<dbReference type="RefSeq" id="WP_160130337.1">
    <property type="nucleotide sequence ID" value="NZ_CP019288.1"/>
</dbReference>
<sequence>MKRGLYLLLLICCMSVNGQSFENSWLGHYSYNNVIDISLGSDKIYGASENAFFTYDLQSNEIEKFSTVNGLSGEQISTAYLSQSAQKYVLGYDNGLIEVFDANTEEIRKVVGIVDKPTIPPNKKKLNHIMEYNGFLYISTNYGISLYDINALEFGDTYFIGPNGSQLEVRQTTILGEYIYAATNVGMFRALVNNDNLIDFAEWQRVFDSNWWGIAAFGDTIYLVNNNRRLYEYDGTSLLIQSQIPQYATLLEDLKTDGTYLTVVNNTKVHIYDTGLNEVLEIDTLEEFPDLKFNSALLLANKIFLGTEDYGILETTFPTTSTVNQILPDGPLLNNIFSLTAVPDELWVVYGDYNAGYNPYPLARRGVSHLQELAWTNIPYTAEFDARNLVHTSVNPSNTSQVYISSFFSGMLKIEDNIPTELLNTTNSDLESLDIGNPNYIDIRVGETQYDENGDLWVLTSKIDNGIKVLRSSGQWNSYSITETISDPLGGENGLSKIEISDGGIKFIATQSHGVLAFDETRSEGARFVTLGEEEEGNLPTTDVRALNVDKTGNLWIGTVKGIRVYYGADNIFNDSNPQSDNIIIVEEDGVPKELLFEQTVTDIEVDGSNNKWIATSASGVFYLSSDATETFAHFTKDNSPLPTNTINDIEIDSESGRIYIGTSKGLISFQGTSTGPKDTLENVYAYPNPVRPGFSGNLTISGLTNNANVKITDIEGNLVYETTSEGGTLLWDLTAFGRHKVASGVYLILIASEDGIETKVTKVMVVR</sequence>